<organism evidence="3 4">
    <name type="scientific">Azomonas macrocytogenes</name>
    <name type="common">Azotobacter macrocytogenes</name>
    <dbReference type="NCBI Taxonomy" id="69962"/>
    <lineage>
        <taxon>Bacteria</taxon>
        <taxon>Pseudomonadati</taxon>
        <taxon>Pseudomonadota</taxon>
        <taxon>Gammaproteobacteria</taxon>
        <taxon>Pseudomonadales</taxon>
        <taxon>Pseudomonadaceae</taxon>
        <taxon>Azomonas</taxon>
    </lineage>
</organism>
<dbReference type="InterPro" id="IPR043129">
    <property type="entry name" value="ATPase_NBD"/>
</dbReference>
<dbReference type="Gene3D" id="3.30.420.40">
    <property type="match status" value="2"/>
</dbReference>
<name>A0A839T7N3_AZOMA</name>
<evidence type="ECO:0000313" key="3">
    <source>
        <dbReference type="EMBL" id="MBB3105471.1"/>
    </source>
</evidence>
<keyword evidence="4" id="KW-1185">Reference proteome</keyword>
<dbReference type="RefSeq" id="WP_183168282.1">
    <property type="nucleotide sequence ID" value="NZ_JACHXI010000051.1"/>
</dbReference>
<gene>
    <name evidence="3" type="ORF">FHR87_003914</name>
</gene>
<reference evidence="3 4" key="1">
    <citation type="submission" date="2020-08" db="EMBL/GenBank/DDBJ databases">
        <title>Genomic Encyclopedia of Type Strains, Phase III (KMG-III): the genomes of soil and plant-associated and newly described type strains.</title>
        <authorList>
            <person name="Whitman W."/>
        </authorList>
    </citation>
    <scope>NUCLEOTIDE SEQUENCE [LARGE SCALE GENOMIC DNA]</scope>
    <source>
        <strain evidence="3 4">CECT 4462</strain>
    </source>
</reference>
<dbReference type="Pfam" id="PF21522">
    <property type="entry name" value="MreB-like_C"/>
    <property type="match status" value="1"/>
</dbReference>
<dbReference type="InterPro" id="IPR040607">
    <property type="entry name" value="ALP_N"/>
</dbReference>
<protein>
    <submittedName>
        <fullName evidence="3">Plasmid segregation protein ParM</fullName>
    </submittedName>
</protein>
<accession>A0A839T7N3</accession>
<feature type="domain" description="Actin-like protein N-terminal" evidence="1">
    <location>
        <begin position="5"/>
        <end position="153"/>
    </location>
</feature>
<feature type="domain" description="Actin homologue MreB-like C-terminal" evidence="2">
    <location>
        <begin position="178"/>
        <end position="296"/>
    </location>
</feature>
<proteinExistence type="predicted"/>
<evidence type="ECO:0000259" key="1">
    <source>
        <dbReference type="Pfam" id="PF17989"/>
    </source>
</evidence>
<dbReference type="SUPFAM" id="SSF53067">
    <property type="entry name" value="Actin-like ATPase domain"/>
    <property type="match status" value="2"/>
</dbReference>
<dbReference type="Pfam" id="PF17989">
    <property type="entry name" value="ALP_N"/>
    <property type="match status" value="1"/>
</dbReference>
<dbReference type="Proteomes" id="UP000549250">
    <property type="component" value="Unassembled WGS sequence"/>
</dbReference>
<evidence type="ECO:0000313" key="4">
    <source>
        <dbReference type="Proteomes" id="UP000549250"/>
    </source>
</evidence>
<dbReference type="AlphaFoldDB" id="A0A839T7N3"/>
<evidence type="ECO:0000259" key="2">
    <source>
        <dbReference type="Pfam" id="PF21522"/>
    </source>
</evidence>
<dbReference type="EMBL" id="JACHXI010000051">
    <property type="protein sequence ID" value="MBB3105471.1"/>
    <property type="molecule type" value="Genomic_DNA"/>
</dbReference>
<dbReference type="InterPro" id="IPR049067">
    <property type="entry name" value="MreB-like_C"/>
</dbReference>
<comment type="caution">
    <text evidence="3">The sequence shown here is derived from an EMBL/GenBank/DDBJ whole genome shotgun (WGS) entry which is preliminary data.</text>
</comment>
<sequence>MFALGLDIGYSNLKLAFGEKGSSPQTLALPAGAGPLELLPQRLNGGVAQDVIQVTVNDQKWVAGVEPERLQGWDRELHLDYPNSHSYRALFYAGLLLTERERIDVLITGLPVNQYFDAERRKTLIERLKGEHAITPKRTVTVESVIVIPQPAGAYMDVVNSQAGEPLLEILQEGRTIVIDPGFFSVDWVALEQGEIRDKSSGTSLKAMSMLLEEINRLIQEDHGACPGVDKLEKAIRAGKRELILLGQSVPFQEYFDQASRKVAANALIPMRRSMREDGVQTDIVLLAGGGAEAYRSAAQEIFPNSHLVVSDDAVLANARGFWHCA</sequence>